<name>A0A4Y1ZZH7_ARAVE</name>
<organism evidence="2 3">
    <name type="scientific">Araneus ventricosus</name>
    <name type="common">Orbweaver spider</name>
    <name type="synonym">Epeira ventricosa</name>
    <dbReference type="NCBI Taxonomy" id="182803"/>
    <lineage>
        <taxon>Eukaryota</taxon>
        <taxon>Metazoa</taxon>
        <taxon>Ecdysozoa</taxon>
        <taxon>Arthropoda</taxon>
        <taxon>Chelicerata</taxon>
        <taxon>Arachnida</taxon>
        <taxon>Araneae</taxon>
        <taxon>Araneomorphae</taxon>
        <taxon>Entelegynae</taxon>
        <taxon>Araneoidea</taxon>
        <taxon>Araneidae</taxon>
        <taxon>Araneus</taxon>
    </lineage>
</organism>
<evidence type="ECO:0000313" key="3">
    <source>
        <dbReference type="Proteomes" id="UP000499080"/>
    </source>
</evidence>
<sequence>MPKDHPSSTTGVVDKEKFHGPAGSRRGQVGEDVSCNSGMPLSTITVSRHAPQPREEYTMTRTTSEGLIDEKGVTTRGQLSHLGQKRGEIHYVFVDFLRWWLFCDGESFLKQCAIRFRRHLVRQE</sequence>
<dbReference type="EMBL" id="BGPR01000002">
    <property type="protein sequence ID" value="GBL72595.1"/>
    <property type="molecule type" value="Genomic_DNA"/>
</dbReference>
<proteinExistence type="predicted"/>
<comment type="caution">
    <text evidence="2">The sequence shown here is derived from an EMBL/GenBank/DDBJ whole genome shotgun (WGS) entry which is preliminary data.</text>
</comment>
<reference evidence="2 3" key="1">
    <citation type="journal article" date="2019" name="Sci. Rep.">
        <title>Orb-weaving spider Araneus ventricosus genome elucidates the spidroin gene catalogue.</title>
        <authorList>
            <person name="Kono N."/>
            <person name="Nakamura H."/>
            <person name="Ohtoshi R."/>
            <person name="Moran D.A.P."/>
            <person name="Shinohara A."/>
            <person name="Yoshida Y."/>
            <person name="Fujiwara M."/>
            <person name="Mori M."/>
            <person name="Tomita M."/>
            <person name="Arakawa K."/>
        </authorList>
    </citation>
    <scope>NUCLEOTIDE SEQUENCE [LARGE SCALE GENOMIC DNA]</scope>
</reference>
<evidence type="ECO:0000313" key="2">
    <source>
        <dbReference type="EMBL" id="GBL72595.1"/>
    </source>
</evidence>
<dbReference type="AlphaFoldDB" id="A0A4Y1ZZH7"/>
<evidence type="ECO:0000256" key="1">
    <source>
        <dbReference type="SAM" id="MobiDB-lite"/>
    </source>
</evidence>
<feature type="region of interest" description="Disordered" evidence="1">
    <location>
        <begin position="1"/>
        <end position="40"/>
    </location>
</feature>
<protein>
    <submittedName>
        <fullName evidence="2">Uncharacterized protein</fullName>
    </submittedName>
</protein>
<gene>
    <name evidence="2" type="ORF">AVEN_127860_1</name>
</gene>
<accession>A0A4Y1ZZH7</accession>
<dbReference type="Proteomes" id="UP000499080">
    <property type="component" value="Unassembled WGS sequence"/>
</dbReference>
<keyword evidence="3" id="KW-1185">Reference proteome</keyword>